<dbReference type="EMBL" id="JBJQOH010000003">
    <property type="protein sequence ID" value="KAL3692477.1"/>
    <property type="molecule type" value="Genomic_DNA"/>
</dbReference>
<evidence type="ECO:0000256" key="3">
    <source>
        <dbReference type="ARBA" id="ARBA00022801"/>
    </source>
</evidence>
<dbReference type="SUPFAM" id="SSF48452">
    <property type="entry name" value="TPR-like"/>
    <property type="match status" value="1"/>
</dbReference>
<feature type="region of interest" description="Disordered" evidence="5">
    <location>
        <begin position="1366"/>
        <end position="1409"/>
    </location>
</feature>
<dbReference type="Proteomes" id="UP001633002">
    <property type="component" value="Unassembled WGS sequence"/>
</dbReference>
<evidence type="ECO:0000256" key="2">
    <source>
        <dbReference type="ARBA" id="ARBA00012489"/>
    </source>
</evidence>
<keyword evidence="8" id="KW-1185">Reference proteome</keyword>
<dbReference type="Gene3D" id="1.25.40.10">
    <property type="entry name" value="Tetratricopeptide repeat domain"/>
    <property type="match status" value="1"/>
</dbReference>
<dbReference type="GO" id="GO:0000280">
    <property type="term" value="P:nuclear division"/>
    <property type="evidence" value="ECO:0007669"/>
    <property type="project" value="UniProtKB-ARBA"/>
</dbReference>
<organism evidence="7 8">
    <name type="scientific">Riccia sorocarpa</name>
    <dbReference type="NCBI Taxonomy" id="122646"/>
    <lineage>
        <taxon>Eukaryota</taxon>
        <taxon>Viridiplantae</taxon>
        <taxon>Streptophyta</taxon>
        <taxon>Embryophyta</taxon>
        <taxon>Marchantiophyta</taxon>
        <taxon>Marchantiopsida</taxon>
        <taxon>Marchantiidae</taxon>
        <taxon>Marchantiales</taxon>
        <taxon>Ricciaceae</taxon>
        <taxon>Riccia</taxon>
    </lineage>
</organism>
<feature type="compositionally biased region" description="Polar residues" evidence="5">
    <location>
        <begin position="1388"/>
        <end position="1404"/>
    </location>
</feature>
<sequence>MALRNARGQAKVSAGSRGEDTLKLLQNSDLTGLSSSLKTYLAPLLASYGTGKENDAKKELQKLAKEFAPFLLQFLKLAGVRLASLQSSAGPAPNAVADELLSSMAIGLDALSQLRLFLTGGSFEIEIQRYGLVRRLMAWKKFSAALAQCQTLFRSLCQLSSATRTEKAIIKQTTTGKTSRSGGANKRTEAEIRCSEEYEVLGPPRDAGEADGLPALIVAAAIDLIWCTAEDAKGTLCCFERIVRLPEELAPWISLLDAGNAAKQRDALFRALYKCTLVVVAEPSGFGTSLIETLCKITLDLCTSSCQCNQYAKVAKKFCSSLSGVGPDGLRNATTICSAALSDISSKSELAEVRRSTEVLELVDWFSRSCQASNQIDYGWTQIFDFVCPGHQVSSELPVVVTGLYGVGLILMKLEDGQCQVTPADTSVSGQTKRARNVLDDACFLLQATQEALNCIVQLPYTDTNGNLEDEERASRSPGEKWRNHLSRLDPGDDFVGRLFRGITRALQFLQKPASRYAQSMWNKCIGGPPDSVLSLYVNTNNQLRELLKLCYPVVQAGMRCPRLNENDRDALVKNIPLASQLSVLALRFSLLSKDGIHGIVASIIDSVQYLLPEEQSWLISSTYNMGVHLFNGKQYSLACWPLELTHKIAWARINSALCSNKSDSCHSEMVSEACTKCSAFADAKSRNGEPGESKMILLDGIKNWARLQPLTSKLQAPCALIKSFVKLACGEMKTSPGSTCEGGVHSLYGVLGSLQPPLPAETLGLLLEEELAACKALKEYFPDETRELEAQIFACLLGNVYTDDTFVIPKSRLLLEKSRGARLRDSKNLPSSIQDVSEALGLLEAAYNSGKYTEQNLTELFVLKRLLAVAYSMMAIYSYDLNPLSQDLYGFTVQVVNSWKTLLESPKERGSFSETENPRFHLEEGEEPVVLLLSLMDLVHIKGYYTLLGDLHELILKASAYLGQPAQEEEFLRSMMNRSTGHLLCAVSFPSEIMTHTRRFFDSSSEPHEFWHTRMGLYPGSMMEAQYLTNQEDAECPCGARKEKPAGVDNVGTVEKIKKMANFTPLDAQNSNQVTLHSAGLRHIIAERFLQRGELLEAFRYANEAYQLRSKLFKRVFRGFEKRSPHTVRSPSSPCLNDEVEVLAQRDMPSKVSPSSWPDTLRVQHYLCNPSHWRILGDYVESLRQVGVIYETMGAADDAERCFREGLRIATAQNLPMVVSWFNSSLGEVYRKRLVWQSAENHLNKAREAIEGLDTSAYCKNCIIREKALLEMRIGDLIRHNWLCQQGQSSATSSSCDLKIYRAESLTDAVSCYTVARSTLSGSPHGCSGMSLEGTDPSTSGPHTSQRQILSTLREHGKKVSNRIMAAVDETPPQPSTRARRPLLRRSVQTRQATSTETGTSGCQEKDMEGLCEDLSSVALSGDEEKSSKPQRRKTRSAVNGSTKGKAKCLEVDELASRTLPVDLPARTKTTRRSTKMKKELLANPPDEEVEIIDPDPVDEGDCKTTEVKAPLGLVSAEDMPTRTWSHHVRKLLVRICLQGGKCLVHLGQLNEAVEVYRNAVSTLYACCSSCLSQDSTCSSAPAEEGVVLYHLSRLVLLIDQNDESLGQRTKSSRPRSDKMRIDKLETINRLYRAYNLCHQVPPILRKIAKLLAILYAVLPRGNPVLKPGLISSGLEAVELAAYFHQISLGTTLRQQHLAALDSKVSEKHLNSQPPSSPPSRDCIYNMQRALRIVPLNGEKLGGQVREFLNSLPPLSVCCISFVDEADMNLVRGPGSSTESNPCPSVFLLLTRFTQRSTPVVVLLPLRPLYPGREDEIAGTASNPYCLSDDEEASTADSDSQVPEAAQSSTNKSQRLLEKVAPEFESVLEESRRSTSGINPVATLEEKSIWWKWRMQLDRRLEALVRTIESTWIGHHKCLLLGEAIEFASAKSFDPVANHLVEMLDGLSEGKSSNMTVNNSLVRSLLRGVDCYSDSELQDAILQIIGKDCHPGTPPADSESQCSSVGSPSNEDLRKLTQAFRAAFNGLYRTCKNNSVKEVDEEGCSEKRVSKKQPRSQAGRRKKIVEVLPEISGENLEFSDALIMRQPLQLILDSDAQALPWESLPILREHEVYRMPSLGSVHAVYIQHQSDNNGESQPLQDFQSNRCKPARSKSRDVGVSNGTVELPLEVTFVNPCNTFYVLNPSGDLKSTQLSFEGWFSRQPGWKGKAGTPPTAEEFRQVLQVYDLFVYLGHGTGDQFLPERFVRQLDHCAAALLMGCSSGRLAPRGQYEPFGTVLSYLMAGCPSVIANLWDVTDGDIDRFSKFLLHKWTDLDSESAKEDNLREVAGRRHVVDTLETKAVQILHPREKDVSLGASTETMRLSSAVGRSRTACRLPYLIGSSPVCYGVPTGLKKGMLPLPQMENLAL</sequence>
<feature type="region of interest" description="Disordered" evidence="5">
    <location>
        <begin position="1421"/>
        <end position="1446"/>
    </location>
</feature>
<feature type="region of interest" description="Disordered" evidence="5">
    <location>
        <begin position="1322"/>
        <end position="1349"/>
    </location>
</feature>
<feature type="compositionally biased region" description="Polar residues" evidence="5">
    <location>
        <begin position="2133"/>
        <end position="2147"/>
    </location>
</feature>
<dbReference type="PANTHER" id="PTHR12792:SF0">
    <property type="entry name" value="SEPARIN"/>
    <property type="match status" value="1"/>
</dbReference>
<dbReference type="InterPro" id="IPR030397">
    <property type="entry name" value="SEPARIN_core_dom"/>
</dbReference>
<feature type="region of interest" description="Disordered" evidence="5">
    <location>
        <begin position="2133"/>
        <end position="2159"/>
    </location>
</feature>
<feature type="compositionally biased region" description="Polar residues" evidence="5">
    <location>
        <begin position="1337"/>
        <end position="1349"/>
    </location>
</feature>
<dbReference type="EC" id="3.4.22.49" evidence="2"/>
<feature type="compositionally biased region" description="Basic residues" evidence="5">
    <location>
        <begin position="2050"/>
        <end position="2061"/>
    </location>
</feature>
<protein>
    <recommendedName>
        <fullName evidence="2">separase</fullName>
        <ecNumber evidence="2">3.4.22.49</ecNumber>
    </recommendedName>
</protein>
<dbReference type="GO" id="GO:0016787">
    <property type="term" value="F:hydrolase activity"/>
    <property type="evidence" value="ECO:0007669"/>
    <property type="project" value="UniProtKB-KW"/>
</dbReference>
<evidence type="ECO:0000259" key="6">
    <source>
        <dbReference type="PROSITE" id="PS51700"/>
    </source>
</evidence>
<accession>A0ABD3HLQ9</accession>
<proteinExistence type="predicted"/>
<keyword evidence="4" id="KW-0159">Chromosome partition</keyword>
<dbReference type="GO" id="GO:0098813">
    <property type="term" value="P:nuclear chromosome segregation"/>
    <property type="evidence" value="ECO:0007669"/>
    <property type="project" value="UniProtKB-ARBA"/>
</dbReference>
<keyword evidence="3" id="KW-0378">Hydrolase</keyword>
<reference evidence="7 8" key="1">
    <citation type="submission" date="2024-09" db="EMBL/GenBank/DDBJ databases">
        <title>Chromosome-scale assembly of Riccia sorocarpa.</title>
        <authorList>
            <person name="Paukszto L."/>
        </authorList>
    </citation>
    <scope>NUCLEOTIDE SEQUENCE [LARGE SCALE GENOMIC DNA]</scope>
    <source>
        <strain evidence="7">LP-2024</strain>
        <tissue evidence="7">Aerial parts of the thallus</tissue>
    </source>
</reference>
<dbReference type="InterPro" id="IPR005314">
    <property type="entry name" value="Peptidase_C50"/>
</dbReference>
<feature type="region of interest" description="Disordered" evidence="5">
    <location>
        <begin position="1821"/>
        <end position="1855"/>
    </location>
</feature>
<dbReference type="Pfam" id="PF03568">
    <property type="entry name" value="Separin_C"/>
    <property type="match status" value="1"/>
</dbReference>
<evidence type="ECO:0000256" key="5">
    <source>
        <dbReference type="SAM" id="MobiDB-lite"/>
    </source>
</evidence>
<dbReference type="InterPro" id="IPR056933">
    <property type="entry name" value="TPR_ESP1"/>
</dbReference>
<dbReference type="PANTHER" id="PTHR12792">
    <property type="entry name" value="EXTRA SPINDLE POLES 1-RELATED"/>
    <property type="match status" value="1"/>
</dbReference>
<comment type="catalytic activity">
    <reaction evidence="1">
        <text>All bonds known to be hydrolyzed by this endopeptidase have arginine in P1 and an acidic residue in P4. P6 is often occupied by an acidic residue or by a hydroxy-amino-acid residue, the phosphorylation of which enhances cleavage.</text>
        <dbReference type="EC" id="3.4.22.49"/>
    </reaction>
</comment>
<gene>
    <name evidence="7" type="ORF">R1sor_006128</name>
</gene>
<dbReference type="Pfam" id="PF25110">
    <property type="entry name" value="TPR_ESP1"/>
    <property type="match status" value="1"/>
</dbReference>
<dbReference type="PROSITE" id="PS51700">
    <property type="entry name" value="SEPARIN"/>
    <property type="match status" value="1"/>
</dbReference>
<dbReference type="InterPro" id="IPR011990">
    <property type="entry name" value="TPR-like_helical_dom_sf"/>
</dbReference>
<evidence type="ECO:0000256" key="1">
    <source>
        <dbReference type="ARBA" id="ARBA00000451"/>
    </source>
</evidence>
<comment type="caution">
    <text evidence="7">The sequence shown here is derived from an EMBL/GenBank/DDBJ whole genome shotgun (WGS) entry which is preliminary data.</text>
</comment>
<evidence type="ECO:0000256" key="4">
    <source>
        <dbReference type="ARBA" id="ARBA00022829"/>
    </source>
</evidence>
<evidence type="ECO:0000313" key="8">
    <source>
        <dbReference type="Proteomes" id="UP001633002"/>
    </source>
</evidence>
<feature type="region of interest" description="Disordered" evidence="5">
    <location>
        <begin position="2040"/>
        <end position="2061"/>
    </location>
</feature>
<evidence type="ECO:0000313" key="7">
    <source>
        <dbReference type="EMBL" id="KAL3692477.1"/>
    </source>
</evidence>
<feature type="domain" description="Peptidase C50" evidence="6">
    <location>
        <begin position="2176"/>
        <end position="2271"/>
    </location>
</feature>
<name>A0ABD3HLQ9_9MARC</name>